<gene>
    <name evidence="2" type="ORF">EYF80_051926</name>
</gene>
<organism evidence="2 3">
    <name type="scientific">Liparis tanakae</name>
    <name type="common">Tanaka's snailfish</name>
    <dbReference type="NCBI Taxonomy" id="230148"/>
    <lineage>
        <taxon>Eukaryota</taxon>
        <taxon>Metazoa</taxon>
        <taxon>Chordata</taxon>
        <taxon>Craniata</taxon>
        <taxon>Vertebrata</taxon>
        <taxon>Euteleostomi</taxon>
        <taxon>Actinopterygii</taxon>
        <taxon>Neopterygii</taxon>
        <taxon>Teleostei</taxon>
        <taxon>Neoteleostei</taxon>
        <taxon>Acanthomorphata</taxon>
        <taxon>Eupercaria</taxon>
        <taxon>Perciformes</taxon>
        <taxon>Cottioidei</taxon>
        <taxon>Cottales</taxon>
        <taxon>Liparidae</taxon>
        <taxon>Liparis</taxon>
    </lineage>
</organism>
<evidence type="ECO:0000313" key="3">
    <source>
        <dbReference type="Proteomes" id="UP000314294"/>
    </source>
</evidence>
<evidence type="ECO:0000313" key="2">
    <source>
        <dbReference type="EMBL" id="TNN37909.1"/>
    </source>
</evidence>
<feature type="region of interest" description="Disordered" evidence="1">
    <location>
        <begin position="91"/>
        <end position="115"/>
    </location>
</feature>
<evidence type="ECO:0000256" key="1">
    <source>
        <dbReference type="SAM" id="MobiDB-lite"/>
    </source>
</evidence>
<protein>
    <submittedName>
        <fullName evidence="2">Uncharacterized protein</fullName>
    </submittedName>
</protein>
<dbReference type="Proteomes" id="UP000314294">
    <property type="component" value="Unassembled WGS sequence"/>
</dbReference>
<feature type="compositionally biased region" description="Polar residues" evidence="1">
    <location>
        <begin position="91"/>
        <end position="101"/>
    </location>
</feature>
<accession>A0A4Z2F9N7</accession>
<dbReference type="EMBL" id="SRLO01001427">
    <property type="protein sequence ID" value="TNN37909.1"/>
    <property type="molecule type" value="Genomic_DNA"/>
</dbReference>
<comment type="caution">
    <text evidence="2">The sequence shown here is derived from an EMBL/GenBank/DDBJ whole genome shotgun (WGS) entry which is preliminary data.</text>
</comment>
<sequence>MKERKEKDEIVKNNETKKRGACRVGSACRCLEPLGTGVDPFPVETELLTVGGAAAAVPVNGHVPKDGSGNGRTSLSVLCAVPSNRAHLWRTPTTSVQSPCGPSSERRSAEVSGGQRLRRRCKAWKLTLLASQG</sequence>
<proteinExistence type="predicted"/>
<keyword evidence="3" id="KW-1185">Reference proteome</keyword>
<name>A0A4Z2F9N7_9TELE</name>
<reference evidence="2 3" key="1">
    <citation type="submission" date="2019-03" db="EMBL/GenBank/DDBJ databases">
        <title>First draft genome of Liparis tanakae, snailfish: a comprehensive survey of snailfish specific genes.</title>
        <authorList>
            <person name="Kim W."/>
            <person name="Song I."/>
            <person name="Jeong J.-H."/>
            <person name="Kim D."/>
            <person name="Kim S."/>
            <person name="Ryu S."/>
            <person name="Song J.Y."/>
            <person name="Lee S.K."/>
        </authorList>
    </citation>
    <scope>NUCLEOTIDE SEQUENCE [LARGE SCALE GENOMIC DNA]</scope>
    <source>
        <tissue evidence="2">Muscle</tissue>
    </source>
</reference>
<dbReference type="AlphaFoldDB" id="A0A4Z2F9N7"/>